<dbReference type="RefSeq" id="XP_049151034.1">
    <property type="nucleotide sequence ID" value="XM_049293888.1"/>
</dbReference>
<dbReference type="AlphaFoldDB" id="A0A9Q8T5T0"/>
<dbReference type="Proteomes" id="UP000830671">
    <property type="component" value="Chromosome 8"/>
</dbReference>
<name>A0A9Q8T5T0_9PEZI</name>
<protein>
    <submittedName>
        <fullName evidence="1">Uncharacterized protein</fullName>
    </submittedName>
</protein>
<accession>A0A9Q8T5T0</accession>
<dbReference type="EMBL" id="CP019480">
    <property type="protein sequence ID" value="UQC89433.1"/>
    <property type="molecule type" value="Genomic_DNA"/>
</dbReference>
<sequence>MQRQMGFVGRGVRLDFFFVFAGTPDRWLDGRKGRDPLDLGPGFAGGKMGRWEGGRRSFLARPANRIRCPVSFPRCTGRRVYPSGRNTEGSNQCFVPSILFRRLAEKAPDCASRRGKESRLAGQEQEKCTFPQCLLPATSQKVKGTSLPSWGWAKIMSPLQMYQ</sequence>
<evidence type="ECO:0000313" key="1">
    <source>
        <dbReference type="EMBL" id="UQC89433.1"/>
    </source>
</evidence>
<keyword evidence="2" id="KW-1185">Reference proteome</keyword>
<gene>
    <name evidence="1" type="ORF">CLUP02_14964</name>
</gene>
<reference evidence="1" key="1">
    <citation type="journal article" date="2021" name="Mol. Plant Microbe Interact.">
        <title>Complete Genome Sequence of the Plant-Pathogenic Fungus Colletotrichum lupini.</title>
        <authorList>
            <person name="Baroncelli R."/>
            <person name="Pensec F."/>
            <person name="Da Lio D."/>
            <person name="Boufleur T."/>
            <person name="Vicente I."/>
            <person name="Sarrocco S."/>
            <person name="Picot A."/>
            <person name="Baraldi E."/>
            <person name="Sukno S."/>
            <person name="Thon M."/>
            <person name="Le Floch G."/>
        </authorList>
    </citation>
    <scope>NUCLEOTIDE SEQUENCE</scope>
    <source>
        <strain evidence="1">IMI 504893</strain>
    </source>
</reference>
<evidence type="ECO:0000313" key="2">
    <source>
        <dbReference type="Proteomes" id="UP000830671"/>
    </source>
</evidence>
<dbReference type="GeneID" id="73348898"/>
<dbReference type="KEGG" id="clup:CLUP02_14964"/>
<proteinExistence type="predicted"/>
<organism evidence="1 2">
    <name type="scientific">Colletotrichum lupini</name>
    <dbReference type="NCBI Taxonomy" id="145971"/>
    <lineage>
        <taxon>Eukaryota</taxon>
        <taxon>Fungi</taxon>
        <taxon>Dikarya</taxon>
        <taxon>Ascomycota</taxon>
        <taxon>Pezizomycotina</taxon>
        <taxon>Sordariomycetes</taxon>
        <taxon>Hypocreomycetidae</taxon>
        <taxon>Glomerellales</taxon>
        <taxon>Glomerellaceae</taxon>
        <taxon>Colletotrichum</taxon>
        <taxon>Colletotrichum acutatum species complex</taxon>
    </lineage>
</organism>